<sequence length="330" mass="35015">MTFKTRRTALRALAGASMLALTALAPTLSQAQASFPSKPIKFIVPFGPGSGTDTSARYFAKKLQDLTGQGVVVENKPGANGFLAVKYVLTQPADGYTVFIGSNSTLAVNAALFKQLPYDPVADFSPLTMMMRSPAMLAVAPSAPYQDLKGLLAYAKANPGKVNFGAGSAGYQLMGELLNDTAKVQTVHVPFKGAGETMTAVASGTVDYAFAEVTAVQELAKGGRVKVFAVASDKRVGTSPDVPTFAEAGLPGFEAYTWVGAMVNHKTPAAETAKLADLFTQISKMDETRAFYEKLGATPMTGGPQQMRDFQKNEIALWKRIVIQAKVPQQ</sequence>
<accession>A0A645ANK3</accession>
<reference evidence="1" key="1">
    <citation type="submission" date="2019-08" db="EMBL/GenBank/DDBJ databases">
        <authorList>
            <person name="Kucharzyk K."/>
            <person name="Murdoch R.W."/>
            <person name="Higgins S."/>
            <person name="Loffler F."/>
        </authorList>
    </citation>
    <scope>NUCLEOTIDE SEQUENCE</scope>
</reference>
<dbReference type="PANTHER" id="PTHR42928">
    <property type="entry name" value="TRICARBOXYLATE-BINDING PROTEIN"/>
    <property type="match status" value="1"/>
</dbReference>
<dbReference type="InterPro" id="IPR006311">
    <property type="entry name" value="TAT_signal"/>
</dbReference>
<dbReference type="InterPro" id="IPR042100">
    <property type="entry name" value="Bug_dom1"/>
</dbReference>
<dbReference type="EMBL" id="VSSQ01014828">
    <property type="protein sequence ID" value="MPM54496.1"/>
    <property type="molecule type" value="Genomic_DNA"/>
</dbReference>
<comment type="caution">
    <text evidence="1">The sequence shown here is derived from an EMBL/GenBank/DDBJ whole genome shotgun (WGS) entry which is preliminary data.</text>
</comment>
<dbReference type="PANTHER" id="PTHR42928:SF5">
    <property type="entry name" value="BLR1237 PROTEIN"/>
    <property type="match status" value="1"/>
</dbReference>
<evidence type="ECO:0008006" key="2">
    <source>
        <dbReference type="Google" id="ProtNLM"/>
    </source>
</evidence>
<proteinExistence type="predicted"/>
<organism evidence="1">
    <name type="scientific">bioreactor metagenome</name>
    <dbReference type="NCBI Taxonomy" id="1076179"/>
    <lineage>
        <taxon>unclassified sequences</taxon>
        <taxon>metagenomes</taxon>
        <taxon>ecological metagenomes</taxon>
    </lineage>
</organism>
<protein>
    <recommendedName>
        <fullName evidence="2">Tripartite tricarboxylate transporter family receptor</fullName>
    </recommendedName>
</protein>
<dbReference type="InterPro" id="IPR005064">
    <property type="entry name" value="BUG"/>
</dbReference>
<dbReference type="Gene3D" id="3.40.190.10">
    <property type="entry name" value="Periplasmic binding protein-like II"/>
    <property type="match status" value="1"/>
</dbReference>
<dbReference type="PIRSF" id="PIRSF017082">
    <property type="entry name" value="YflP"/>
    <property type="match status" value="1"/>
</dbReference>
<dbReference type="Gene3D" id="3.40.190.150">
    <property type="entry name" value="Bordetella uptake gene, domain 1"/>
    <property type="match status" value="1"/>
</dbReference>
<dbReference type="Pfam" id="PF03401">
    <property type="entry name" value="TctC"/>
    <property type="match status" value="1"/>
</dbReference>
<dbReference type="AlphaFoldDB" id="A0A645ANK3"/>
<dbReference type="CDD" id="cd07012">
    <property type="entry name" value="PBP2_Bug_TTT"/>
    <property type="match status" value="1"/>
</dbReference>
<evidence type="ECO:0000313" key="1">
    <source>
        <dbReference type="EMBL" id="MPM54496.1"/>
    </source>
</evidence>
<name>A0A645ANK3_9ZZZZ</name>
<dbReference type="PROSITE" id="PS51318">
    <property type="entry name" value="TAT"/>
    <property type="match status" value="1"/>
</dbReference>
<gene>
    <name evidence="1" type="ORF">SDC9_101274</name>
</gene>
<dbReference type="SUPFAM" id="SSF53850">
    <property type="entry name" value="Periplasmic binding protein-like II"/>
    <property type="match status" value="1"/>
</dbReference>